<protein>
    <submittedName>
        <fullName evidence="3">ComEA family DNA-binding protein</fullName>
    </submittedName>
</protein>
<dbReference type="InterPro" id="IPR019554">
    <property type="entry name" value="Soluble_ligand-bd"/>
</dbReference>
<keyword evidence="3" id="KW-0238">DNA-binding</keyword>
<sequence>MFDLRAWVEVHRWAVLAALVGAALIGVGVFWNKTQEESAPVQILSATASAELTVDIGGEVARPGVYKLSGGARIEDALRFAGGLTGDADTEYINKYLNKAAKVSDGQKLYIPKQNAEKTSDGLVNINSASQGELEGLPGIGPVTAGKIMAGRPYQNISELVGRKIVGTKVFEQIKDQISVW</sequence>
<feature type="transmembrane region" description="Helical" evidence="1">
    <location>
        <begin position="12"/>
        <end position="31"/>
    </location>
</feature>
<dbReference type="Pfam" id="PF12836">
    <property type="entry name" value="HHH_3"/>
    <property type="match status" value="1"/>
</dbReference>
<evidence type="ECO:0000313" key="4">
    <source>
        <dbReference type="Proteomes" id="UP000034264"/>
    </source>
</evidence>
<evidence type="ECO:0000256" key="1">
    <source>
        <dbReference type="SAM" id="Phobius"/>
    </source>
</evidence>
<dbReference type="PANTHER" id="PTHR21180">
    <property type="entry name" value="ENDONUCLEASE/EXONUCLEASE/PHOSPHATASE FAMILY DOMAIN-CONTAINING PROTEIN 1"/>
    <property type="match status" value="1"/>
</dbReference>
<keyword evidence="1" id="KW-0812">Transmembrane</keyword>
<dbReference type="GO" id="GO:0015628">
    <property type="term" value="P:protein secretion by the type II secretion system"/>
    <property type="evidence" value="ECO:0007669"/>
    <property type="project" value="TreeGrafter"/>
</dbReference>
<proteinExistence type="predicted"/>
<dbReference type="GO" id="GO:0015627">
    <property type="term" value="C:type II protein secretion system complex"/>
    <property type="evidence" value="ECO:0007669"/>
    <property type="project" value="TreeGrafter"/>
</dbReference>
<gene>
    <name evidence="3" type="ORF">UX05_C0017G0006</name>
</gene>
<accession>A0A0G1P8N4</accession>
<dbReference type="SUPFAM" id="SSF81585">
    <property type="entry name" value="PsbU/PolX domain-like"/>
    <property type="match status" value="1"/>
</dbReference>
<organism evidence="3 4">
    <name type="scientific">Candidatus Amesbacteria bacterium GW2011_GWC2_45_19</name>
    <dbReference type="NCBI Taxonomy" id="1618366"/>
    <lineage>
        <taxon>Bacteria</taxon>
        <taxon>Candidatus Amesiibacteriota</taxon>
    </lineage>
</organism>
<dbReference type="Gene3D" id="1.10.150.320">
    <property type="entry name" value="Photosystem II 12 kDa extrinsic protein"/>
    <property type="match status" value="1"/>
</dbReference>
<dbReference type="EMBL" id="LCKS01000017">
    <property type="protein sequence ID" value="KKU01723.1"/>
    <property type="molecule type" value="Genomic_DNA"/>
</dbReference>
<dbReference type="AlphaFoldDB" id="A0A0G1P8N4"/>
<comment type="caution">
    <text evidence="3">The sequence shown here is derived from an EMBL/GenBank/DDBJ whole genome shotgun (WGS) entry which is preliminary data.</text>
</comment>
<dbReference type="PANTHER" id="PTHR21180:SF32">
    <property type="entry name" value="ENDONUCLEASE_EXONUCLEASE_PHOSPHATASE FAMILY DOMAIN-CONTAINING PROTEIN 1"/>
    <property type="match status" value="1"/>
</dbReference>
<dbReference type="GO" id="GO:0003677">
    <property type="term" value="F:DNA binding"/>
    <property type="evidence" value="ECO:0007669"/>
    <property type="project" value="UniProtKB-KW"/>
</dbReference>
<keyword evidence="1" id="KW-1133">Transmembrane helix</keyword>
<keyword evidence="1" id="KW-0472">Membrane</keyword>
<dbReference type="InterPro" id="IPR051675">
    <property type="entry name" value="Endo/Exo/Phosphatase_dom_1"/>
</dbReference>
<evidence type="ECO:0000313" key="3">
    <source>
        <dbReference type="EMBL" id="KKU01723.1"/>
    </source>
</evidence>
<dbReference type="Proteomes" id="UP000034264">
    <property type="component" value="Unassembled WGS sequence"/>
</dbReference>
<feature type="domain" description="Soluble ligand binding" evidence="2">
    <location>
        <begin position="54"/>
        <end position="94"/>
    </location>
</feature>
<name>A0A0G1P8N4_9BACT</name>
<evidence type="ECO:0000259" key="2">
    <source>
        <dbReference type="Pfam" id="PF10531"/>
    </source>
</evidence>
<dbReference type="Pfam" id="PF10531">
    <property type="entry name" value="SLBB"/>
    <property type="match status" value="1"/>
</dbReference>
<reference evidence="3 4" key="1">
    <citation type="journal article" date="2015" name="Nature">
        <title>rRNA introns, odd ribosomes, and small enigmatic genomes across a large radiation of phyla.</title>
        <authorList>
            <person name="Brown C.T."/>
            <person name="Hug L.A."/>
            <person name="Thomas B.C."/>
            <person name="Sharon I."/>
            <person name="Castelle C.J."/>
            <person name="Singh A."/>
            <person name="Wilkins M.J."/>
            <person name="Williams K.H."/>
            <person name="Banfield J.F."/>
        </authorList>
    </citation>
    <scope>NUCLEOTIDE SEQUENCE [LARGE SCALE GENOMIC DNA]</scope>
</reference>